<evidence type="ECO:0000313" key="4">
    <source>
        <dbReference type="EMBL" id="GMN73837.1"/>
    </source>
</evidence>
<evidence type="ECO:0000313" key="2">
    <source>
        <dbReference type="EMBL" id="GMN73826.1"/>
    </source>
</evidence>
<organism evidence="5 6">
    <name type="scientific">Ficus carica</name>
    <name type="common">Common fig</name>
    <dbReference type="NCBI Taxonomy" id="3494"/>
    <lineage>
        <taxon>Eukaryota</taxon>
        <taxon>Viridiplantae</taxon>
        <taxon>Streptophyta</taxon>
        <taxon>Embryophyta</taxon>
        <taxon>Tracheophyta</taxon>
        <taxon>Spermatophyta</taxon>
        <taxon>Magnoliopsida</taxon>
        <taxon>eudicotyledons</taxon>
        <taxon>Gunneridae</taxon>
        <taxon>Pentapetalae</taxon>
        <taxon>rosids</taxon>
        <taxon>fabids</taxon>
        <taxon>Rosales</taxon>
        <taxon>Moraceae</taxon>
        <taxon>Ficeae</taxon>
        <taxon>Ficus</taxon>
    </lineage>
</organism>
<evidence type="ECO:0000313" key="5">
    <source>
        <dbReference type="EMBL" id="GMN73842.1"/>
    </source>
</evidence>
<comment type="caution">
    <text evidence="5">The sequence shown here is derived from an EMBL/GenBank/DDBJ whole genome shotgun (WGS) entry which is preliminary data.</text>
</comment>
<proteinExistence type="predicted"/>
<evidence type="ECO:0000313" key="6">
    <source>
        <dbReference type="Proteomes" id="UP001187192"/>
    </source>
</evidence>
<feature type="compositionally biased region" description="Basic and acidic residues" evidence="1">
    <location>
        <begin position="26"/>
        <end position="38"/>
    </location>
</feature>
<dbReference type="EMBL" id="BTGU01018489">
    <property type="protein sequence ID" value="GMN73837.1"/>
    <property type="molecule type" value="Genomic_DNA"/>
</dbReference>
<sequence length="112" mass="12440">MSFIVSISRVAEELYSQSPHAGKNSSTRDEQKKYIGAEIKTECTSDDDLGIHQLRRAEEEKSEHPRRKVDAEKGQSKGKFANSKSGNQTAVHSPLEGVLRIVKLLKQPASSF</sequence>
<dbReference type="EMBL" id="BTGU01018490">
    <property type="protein sequence ID" value="GMN73842.1"/>
    <property type="molecule type" value="Genomic_DNA"/>
</dbReference>
<protein>
    <submittedName>
        <fullName evidence="5">Uncharacterized protein</fullName>
    </submittedName>
</protein>
<name>A0AA88EFA5_FICCA</name>
<gene>
    <name evidence="2" type="ORF">TIFTF001_055743</name>
    <name evidence="3" type="ORF">TIFTF001_055744</name>
    <name evidence="4" type="ORF">TIFTF001_055745</name>
    <name evidence="5" type="ORF">TIFTF001_055746</name>
</gene>
<keyword evidence="6" id="KW-1185">Reference proteome</keyword>
<evidence type="ECO:0000313" key="3">
    <source>
        <dbReference type="EMBL" id="GMN73831.1"/>
    </source>
</evidence>
<evidence type="ECO:0000256" key="1">
    <source>
        <dbReference type="SAM" id="MobiDB-lite"/>
    </source>
</evidence>
<feature type="compositionally biased region" description="Basic and acidic residues" evidence="1">
    <location>
        <begin position="56"/>
        <end position="75"/>
    </location>
</feature>
<feature type="region of interest" description="Disordered" evidence="1">
    <location>
        <begin position="56"/>
        <end position="91"/>
    </location>
</feature>
<dbReference type="Proteomes" id="UP001187192">
    <property type="component" value="Unassembled WGS sequence"/>
</dbReference>
<feature type="region of interest" description="Disordered" evidence="1">
    <location>
        <begin position="14"/>
        <end position="38"/>
    </location>
</feature>
<dbReference type="EMBL" id="BTGU01018488">
    <property type="protein sequence ID" value="GMN73831.1"/>
    <property type="molecule type" value="Genomic_DNA"/>
</dbReference>
<dbReference type="AlphaFoldDB" id="A0AA88EFA5"/>
<feature type="compositionally biased region" description="Polar residues" evidence="1">
    <location>
        <begin position="15"/>
        <end position="25"/>
    </location>
</feature>
<accession>A0AA88EFA5</accession>
<dbReference type="EMBL" id="BTGU01018487">
    <property type="protein sequence ID" value="GMN73826.1"/>
    <property type="molecule type" value="Genomic_DNA"/>
</dbReference>
<reference evidence="5" key="1">
    <citation type="submission" date="2023-07" db="EMBL/GenBank/DDBJ databases">
        <title>draft genome sequence of fig (Ficus carica).</title>
        <authorList>
            <person name="Takahashi T."/>
            <person name="Nishimura K."/>
        </authorList>
    </citation>
    <scope>NUCLEOTIDE SEQUENCE</scope>
</reference>
<feature type="compositionally biased region" description="Polar residues" evidence="1">
    <location>
        <begin position="82"/>
        <end position="91"/>
    </location>
</feature>